<evidence type="ECO:0000313" key="4">
    <source>
        <dbReference type="Proteomes" id="UP000270185"/>
    </source>
</evidence>
<gene>
    <name evidence="3" type="ORF">EIB73_12430</name>
</gene>
<dbReference type="Pfam" id="PF21957">
    <property type="entry name" value="Zn_ribbon_16"/>
    <property type="match status" value="1"/>
</dbReference>
<protein>
    <recommendedName>
        <fullName evidence="5">Toprim domain-containing protein</fullName>
    </recommendedName>
</protein>
<dbReference type="KEGG" id="ccas:EIB73_12430"/>
<feature type="domain" description="Zinc beta-ribbon finger putative" evidence="2">
    <location>
        <begin position="10"/>
        <end position="67"/>
    </location>
</feature>
<evidence type="ECO:0000313" key="3">
    <source>
        <dbReference type="EMBL" id="AZI33942.1"/>
    </source>
</evidence>
<proteinExistence type="predicted"/>
<evidence type="ECO:0008006" key="5">
    <source>
        <dbReference type="Google" id="ProtNLM"/>
    </source>
</evidence>
<evidence type="ECO:0000259" key="1">
    <source>
        <dbReference type="Pfam" id="PF19898"/>
    </source>
</evidence>
<accession>A0A3G8XL69</accession>
<name>A0A3G8XL69_9FLAO</name>
<organism evidence="3 4">
    <name type="scientific">Kaistella carnis</name>
    <dbReference type="NCBI Taxonomy" id="1241979"/>
    <lineage>
        <taxon>Bacteria</taxon>
        <taxon>Pseudomonadati</taxon>
        <taxon>Bacteroidota</taxon>
        <taxon>Flavobacteriia</taxon>
        <taxon>Flavobacteriales</taxon>
        <taxon>Weeksellaceae</taxon>
        <taxon>Chryseobacterium group</taxon>
        <taxon>Kaistella</taxon>
    </lineage>
</organism>
<dbReference type="AlphaFoldDB" id="A0A3G8XL69"/>
<dbReference type="InterPro" id="IPR045951">
    <property type="entry name" value="DUF6371"/>
</dbReference>
<dbReference type="EMBL" id="CP034159">
    <property type="protein sequence ID" value="AZI33942.1"/>
    <property type="molecule type" value="Genomic_DNA"/>
</dbReference>
<feature type="domain" description="DUF6371" evidence="1">
    <location>
        <begin position="101"/>
        <end position="247"/>
    </location>
</feature>
<sequence>MQKMQSINTYRFILDPTSRKYKCPNCGQRSFVIFIDSQTGEIMEEYGRCDRESKCGFFYHPSKGGFNNSRNSDIVIDKIEIPSPSFHHNSIVEESMQLKSDFLKYIGLLFGTSAANEVQSKYKIGTFQHFNYSTIFWQIDGLNNVRAGKIIKYSESGKRTKNISWMHKFLLHNNFIKSFNLSQCLFGLQLTNNDKTSIIGLVESEKTACIMSVVFPDFLWLSCGAKGEFKLAKLSAIKDREIIAYPDCEIQNNGTSTYDEWKKKAEGFNKVGFKIYVSDLLEKESTLEQKKQGIDIADYFMKEVNGT</sequence>
<dbReference type="InterPro" id="IPR047731">
    <property type="entry name" value="Zinc_ribbon_put"/>
</dbReference>
<dbReference type="OrthoDB" id="1068350at2"/>
<dbReference type="Proteomes" id="UP000270185">
    <property type="component" value="Chromosome"/>
</dbReference>
<keyword evidence="4" id="KW-1185">Reference proteome</keyword>
<reference evidence="4" key="1">
    <citation type="submission" date="2018-11" db="EMBL/GenBank/DDBJ databases">
        <title>Proposal to divide the Flavobacteriaceae and reorganize its genera based on Amino Acid Identity values calculated from whole genome sequences.</title>
        <authorList>
            <person name="Nicholson A.C."/>
            <person name="Gulvik C.A."/>
            <person name="Whitney A.M."/>
            <person name="Humrighouse B.W."/>
            <person name="Bell M."/>
            <person name="Holmes B."/>
            <person name="Steigerwalt A.G."/>
            <person name="Villarma A."/>
            <person name="Sheth M."/>
            <person name="Batra D."/>
            <person name="Pryor J."/>
            <person name="Bernardet J.-F."/>
            <person name="Hugo C."/>
            <person name="Kampfer P."/>
            <person name="Newman J.D."/>
            <person name="McQuiston J.R."/>
        </authorList>
    </citation>
    <scope>NUCLEOTIDE SEQUENCE [LARGE SCALE GENOMIC DNA]</scope>
    <source>
        <strain evidence="4">G0081</strain>
    </source>
</reference>
<dbReference type="Pfam" id="PF19898">
    <property type="entry name" value="DUF6371"/>
    <property type="match status" value="1"/>
</dbReference>
<dbReference type="NCBIfam" id="NF040506">
    <property type="entry name" value="PG0870_Nterm"/>
    <property type="match status" value="1"/>
</dbReference>
<evidence type="ECO:0000259" key="2">
    <source>
        <dbReference type="Pfam" id="PF21957"/>
    </source>
</evidence>